<reference evidence="4" key="1">
    <citation type="submission" date="2021-06" db="EMBL/GenBank/DDBJ databases">
        <title>Comparative genomics, transcriptomics and evolutionary studies reveal genomic signatures of adaptation to plant cell wall in hemibiotrophic fungi.</title>
        <authorList>
            <consortium name="DOE Joint Genome Institute"/>
            <person name="Baroncelli R."/>
            <person name="Diaz J.F."/>
            <person name="Benocci T."/>
            <person name="Peng M."/>
            <person name="Battaglia E."/>
            <person name="Haridas S."/>
            <person name="Andreopoulos W."/>
            <person name="Labutti K."/>
            <person name="Pangilinan J."/>
            <person name="Floch G.L."/>
            <person name="Makela M.R."/>
            <person name="Henrissat B."/>
            <person name="Grigoriev I.V."/>
            <person name="Crouch J.A."/>
            <person name="De Vries R.P."/>
            <person name="Sukno S.A."/>
            <person name="Thon M.R."/>
        </authorList>
    </citation>
    <scope>NUCLEOTIDE SEQUENCE</scope>
    <source>
        <strain evidence="4">CBS 102054</strain>
    </source>
</reference>
<dbReference type="Gene3D" id="3.40.50.720">
    <property type="entry name" value="NAD(P)-binding Rossmann-like Domain"/>
    <property type="match status" value="1"/>
</dbReference>
<comment type="caution">
    <text evidence="4">The sequence shown here is derived from an EMBL/GenBank/DDBJ whole genome shotgun (WGS) entry which is preliminary data.</text>
</comment>
<dbReference type="Proteomes" id="UP001243989">
    <property type="component" value="Unassembled WGS sequence"/>
</dbReference>
<dbReference type="InterPro" id="IPR036291">
    <property type="entry name" value="NAD(P)-bd_dom_sf"/>
</dbReference>
<dbReference type="SUPFAM" id="SSF51735">
    <property type="entry name" value="NAD(P)-binding Rossmann-fold domains"/>
    <property type="match status" value="1"/>
</dbReference>
<dbReference type="GO" id="GO:0016614">
    <property type="term" value="F:oxidoreductase activity, acting on CH-OH group of donors"/>
    <property type="evidence" value="ECO:0007669"/>
    <property type="project" value="UniProtKB-ARBA"/>
</dbReference>
<gene>
    <name evidence="4" type="ORF">BDP81DRAFT_480210</name>
</gene>
<dbReference type="RefSeq" id="XP_060446699.1">
    <property type="nucleotide sequence ID" value="XM_060594917.1"/>
</dbReference>
<dbReference type="Pfam" id="PF00106">
    <property type="entry name" value="adh_short"/>
    <property type="match status" value="1"/>
</dbReference>
<dbReference type="PRINTS" id="PR00081">
    <property type="entry name" value="GDHRDH"/>
</dbReference>
<evidence type="ECO:0000313" key="4">
    <source>
        <dbReference type="EMBL" id="KAK1638092.1"/>
    </source>
</evidence>
<evidence type="ECO:0000256" key="2">
    <source>
        <dbReference type="ARBA" id="ARBA00023002"/>
    </source>
</evidence>
<name>A0AAJ0EFE2_9PEZI</name>
<proteinExistence type="inferred from homology"/>
<comment type="similarity">
    <text evidence="1 3">Belongs to the short-chain dehydrogenases/reductases (SDR) family.</text>
</comment>
<evidence type="ECO:0008006" key="6">
    <source>
        <dbReference type="Google" id="ProtNLM"/>
    </source>
</evidence>
<dbReference type="GeneID" id="85479779"/>
<dbReference type="EMBL" id="JAHMHQ010000007">
    <property type="protein sequence ID" value="KAK1638092.1"/>
    <property type="molecule type" value="Genomic_DNA"/>
</dbReference>
<evidence type="ECO:0000256" key="1">
    <source>
        <dbReference type="ARBA" id="ARBA00006484"/>
    </source>
</evidence>
<sequence length="230" mass="24091">MSSTSTAQEPWSLVDKTAIVTEASRGIGQAIAIHLARKGLSKLAFTCASNSDAAQKTLEECRRLGVEFAIAIQADALDPSFGTKIVSQTLQQLSPTSIDILVNNAVLSDYSKVEPINDTTLTVFLLQVMQANGGGRIIAISSVLAYQANADPTMTYGASKAAFQSYNRSLAEAFGKTTKATFNSVIVGLTATDSINNSKDLLPAGEEGRWVNGAAVSTNGGNRLVMAALG</sequence>
<dbReference type="PRINTS" id="PR00080">
    <property type="entry name" value="SDRFAMILY"/>
</dbReference>
<evidence type="ECO:0000256" key="3">
    <source>
        <dbReference type="RuleBase" id="RU000363"/>
    </source>
</evidence>
<dbReference type="AlphaFoldDB" id="A0AAJ0EFE2"/>
<keyword evidence="2" id="KW-0560">Oxidoreductase</keyword>
<accession>A0AAJ0EFE2</accession>
<protein>
    <recommendedName>
        <fullName evidence="6">NAD(P)-binding protein</fullName>
    </recommendedName>
</protein>
<dbReference type="InterPro" id="IPR002347">
    <property type="entry name" value="SDR_fam"/>
</dbReference>
<organism evidence="4 5">
    <name type="scientific">Colletotrichum phormii</name>
    <dbReference type="NCBI Taxonomy" id="359342"/>
    <lineage>
        <taxon>Eukaryota</taxon>
        <taxon>Fungi</taxon>
        <taxon>Dikarya</taxon>
        <taxon>Ascomycota</taxon>
        <taxon>Pezizomycotina</taxon>
        <taxon>Sordariomycetes</taxon>
        <taxon>Hypocreomycetidae</taxon>
        <taxon>Glomerellales</taxon>
        <taxon>Glomerellaceae</taxon>
        <taxon>Colletotrichum</taxon>
        <taxon>Colletotrichum acutatum species complex</taxon>
    </lineage>
</organism>
<evidence type="ECO:0000313" key="5">
    <source>
        <dbReference type="Proteomes" id="UP001243989"/>
    </source>
</evidence>
<keyword evidence="5" id="KW-1185">Reference proteome</keyword>
<dbReference type="PANTHER" id="PTHR48107">
    <property type="entry name" value="NADPH-DEPENDENT ALDEHYDE REDUCTASE-LIKE PROTEIN, CHLOROPLASTIC-RELATED"/>
    <property type="match status" value="1"/>
</dbReference>